<comment type="caution">
    <text evidence="1">The sequence shown here is derived from an EMBL/GenBank/DDBJ whole genome shotgun (WGS) entry which is preliminary data.</text>
</comment>
<sequence>MSRLQVVGWSVSVDLPSARADRRVPEIYADSARHGSFRVLEKDAVDSKHPAHDYFTESNHRVAQVIRERLAVGLITTPSES</sequence>
<gene>
    <name evidence="1" type="ORF">GCM10023171_35370</name>
</gene>
<accession>A0ABP8PS52</accession>
<dbReference type="EMBL" id="BAABGP010000024">
    <property type="protein sequence ID" value="GAA4491440.1"/>
    <property type="molecule type" value="Genomic_DNA"/>
</dbReference>
<evidence type="ECO:0000313" key="2">
    <source>
        <dbReference type="Proteomes" id="UP001500731"/>
    </source>
</evidence>
<protein>
    <submittedName>
        <fullName evidence="1">Uncharacterized protein</fullName>
    </submittedName>
</protein>
<proteinExistence type="predicted"/>
<evidence type="ECO:0000313" key="1">
    <source>
        <dbReference type="EMBL" id="GAA4491440.1"/>
    </source>
</evidence>
<organism evidence="1 2">
    <name type="scientific">Microbacterium panaciterrae</name>
    <dbReference type="NCBI Taxonomy" id="985759"/>
    <lineage>
        <taxon>Bacteria</taxon>
        <taxon>Bacillati</taxon>
        <taxon>Actinomycetota</taxon>
        <taxon>Actinomycetes</taxon>
        <taxon>Micrococcales</taxon>
        <taxon>Microbacteriaceae</taxon>
        <taxon>Microbacterium</taxon>
    </lineage>
</organism>
<keyword evidence="2" id="KW-1185">Reference proteome</keyword>
<dbReference type="Proteomes" id="UP001500731">
    <property type="component" value="Unassembled WGS sequence"/>
</dbReference>
<reference evidence="2" key="1">
    <citation type="journal article" date="2019" name="Int. J. Syst. Evol. Microbiol.">
        <title>The Global Catalogue of Microorganisms (GCM) 10K type strain sequencing project: providing services to taxonomists for standard genome sequencing and annotation.</title>
        <authorList>
            <consortium name="The Broad Institute Genomics Platform"/>
            <consortium name="The Broad Institute Genome Sequencing Center for Infectious Disease"/>
            <person name="Wu L."/>
            <person name="Ma J."/>
        </authorList>
    </citation>
    <scope>NUCLEOTIDE SEQUENCE [LARGE SCALE GENOMIC DNA]</scope>
    <source>
        <strain evidence="2">JCM 17839</strain>
    </source>
</reference>
<name>A0ABP8PS52_9MICO</name>